<dbReference type="InterPro" id="IPR015421">
    <property type="entry name" value="PyrdxlP-dep_Trfase_major"/>
</dbReference>
<dbReference type="RefSeq" id="WP_224756832.1">
    <property type="nucleotide sequence ID" value="NZ_AP018046.1"/>
</dbReference>
<dbReference type="Gene3D" id="3.40.640.10">
    <property type="entry name" value="Type I PLP-dependent aspartate aminotransferase-like (Major domain)"/>
    <property type="match status" value="1"/>
</dbReference>
<name>A0AAD1CK73_PHODP</name>
<dbReference type="Pfam" id="PF00266">
    <property type="entry name" value="Aminotran_5"/>
    <property type="match status" value="1"/>
</dbReference>
<evidence type="ECO:0000313" key="4">
    <source>
        <dbReference type="Proteomes" id="UP000218676"/>
    </source>
</evidence>
<evidence type="ECO:0000259" key="2">
    <source>
        <dbReference type="Pfam" id="PF00266"/>
    </source>
</evidence>
<reference evidence="4" key="1">
    <citation type="submission" date="2017-05" db="EMBL/GenBank/DDBJ databases">
        <title>Whole genome sequence of fish pathogenic bacteria, Photobacterium damselae subsp. piscicida, strain 91-197, isolated from hybrid striped bass (Morone sp.) in USA.</title>
        <authorList>
            <person name="Teru Y."/>
            <person name="Hikima J."/>
            <person name="Kono T."/>
            <person name="Sakai M."/>
            <person name="Takano T."/>
            <person name="Hawke J.P."/>
            <person name="Takeyama H."/>
            <person name="Aoki T."/>
        </authorList>
    </citation>
    <scope>NUCLEOTIDE SEQUENCE [LARGE SCALE GENOMIC DNA]</scope>
    <source>
        <strain evidence="4">91-197</strain>
    </source>
</reference>
<dbReference type="Gene3D" id="3.90.1150.10">
    <property type="entry name" value="Aspartate Aminotransferase, domain 1"/>
    <property type="match status" value="1"/>
</dbReference>
<dbReference type="PANTHER" id="PTHR43586">
    <property type="entry name" value="CYSTEINE DESULFURASE"/>
    <property type="match status" value="1"/>
</dbReference>
<accession>A0AAD1CK73</accession>
<evidence type="ECO:0000313" key="3">
    <source>
        <dbReference type="EMBL" id="BAX55779.1"/>
    </source>
</evidence>
<sequence>MSSYLPLNHHNIDHIRRQFPALTHGEQTRLFFDGPGGSQQPENVINAYRNFFINGNSNLGGHFATSTQTHQIVDETREKVATLIEASSGKEIILGANMTSLTFSLSRAISQDWQAGDEIILTDIDHAANRSPWVIAAKEKGVTVHYLPIQDDRCHLDFSSFMSLLSPKTKLLALSAASNLTGTYTDLVPFIELAKANGTLTYIDAVHHLPHQQIDVTQLDADFVAGSAYKFFGPHLGFVYGREEQLETY</sequence>
<evidence type="ECO:0000256" key="1">
    <source>
        <dbReference type="ARBA" id="ARBA00022898"/>
    </source>
</evidence>
<dbReference type="AlphaFoldDB" id="A0AAD1CK73"/>
<dbReference type="InterPro" id="IPR015424">
    <property type="entry name" value="PyrdxlP-dep_Trfase"/>
</dbReference>
<gene>
    <name evidence="3" type="ORF">PDPUS_2_01194</name>
</gene>
<protein>
    <submittedName>
        <fullName evidence="3">Cysteine desulfurase</fullName>
    </submittedName>
</protein>
<keyword evidence="1" id="KW-0663">Pyridoxal phosphate</keyword>
<dbReference type="InterPro" id="IPR000192">
    <property type="entry name" value="Aminotrans_V_dom"/>
</dbReference>
<dbReference type="SUPFAM" id="SSF53383">
    <property type="entry name" value="PLP-dependent transferases"/>
    <property type="match status" value="1"/>
</dbReference>
<proteinExistence type="predicted"/>
<dbReference type="PANTHER" id="PTHR43586:SF21">
    <property type="entry name" value="PYRIDOXAL PHOSPHATE (PLP)-DEPENDENT ASPARTATE AMINOTRANSFERASE SUPERFAMILY"/>
    <property type="match status" value="1"/>
</dbReference>
<dbReference type="EMBL" id="AP018046">
    <property type="protein sequence ID" value="BAX55779.1"/>
    <property type="molecule type" value="Genomic_DNA"/>
</dbReference>
<dbReference type="Proteomes" id="UP000218676">
    <property type="component" value="Chromosome 2"/>
</dbReference>
<organism evidence="3 4">
    <name type="scientific">Photobacterium damsela subsp. piscicida</name>
    <name type="common">Pasteurella piscicida</name>
    <dbReference type="NCBI Taxonomy" id="38294"/>
    <lineage>
        <taxon>Bacteria</taxon>
        <taxon>Pseudomonadati</taxon>
        <taxon>Pseudomonadota</taxon>
        <taxon>Gammaproteobacteria</taxon>
        <taxon>Vibrionales</taxon>
        <taxon>Vibrionaceae</taxon>
        <taxon>Photobacterium</taxon>
    </lineage>
</organism>
<dbReference type="InterPro" id="IPR015422">
    <property type="entry name" value="PyrdxlP-dep_Trfase_small"/>
</dbReference>
<feature type="domain" description="Aminotransferase class V" evidence="2">
    <location>
        <begin position="31"/>
        <end position="247"/>
    </location>
</feature>